<gene>
    <name evidence="2" type="ORF">GS8_889</name>
</gene>
<keyword evidence="1" id="KW-0812">Transmembrane</keyword>
<organism evidence="2 3">
    <name type="scientific">Geobacillus stearothermophilus</name>
    <name type="common">Bacillus stearothermophilus</name>
    <dbReference type="NCBI Taxonomy" id="1422"/>
    <lineage>
        <taxon>Bacteria</taxon>
        <taxon>Bacillati</taxon>
        <taxon>Bacillota</taxon>
        <taxon>Bacilli</taxon>
        <taxon>Bacillales</taxon>
        <taxon>Anoxybacillaceae</taxon>
        <taxon>Geobacillus</taxon>
    </lineage>
</organism>
<dbReference type="Proteomes" id="UP000773850">
    <property type="component" value="Unassembled WGS sequence"/>
</dbReference>
<name>A0ABQ7HHZ5_GEOSE</name>
<feature type="transmembrane region" description="Helical" evidence="1">
    <location>
        <begin position="12"/>
        <end position="32"/>
    </location>
</feature>
<keyword evidence="3" id="KW-1185">Reference proteome</keyword>
<keyword evidence="1" id="KW-0472">Membrane</keyword>
<evidence type="ECO:0000313" key="3">
    <source>
        <dbReference type="Proteomes" id="UP000773850"/>
    </source>
</evidence>
<proteinExistence type="predicted"/>
<evidence type="ECO:0000313" key="2">
    <source>
        <dbReference type="EMBL" id="KAF6511815.1"/>
    </source>
</evidence>
<dbReference type="EMBL" id="LUCS01000015">
    <property type="protein sequence ID" value="KAF6511815.1"/>
    <property type="molecule type" value="Genomic_DNA"/>
</dbReference>
<reference evidence="2 3" key="1">
    <citation type="submission" date="2016-03" db="EMBL/GenBank/DDBJ databases">
        <title>Spore heat resistance.</title>
        <authorList>
            <person name="Boekhorst J."/>
            <person name="Berendsen E.M."/>
            <person name="Wells-Bennik M.H."/>
            <person name="Kuipers O.P."/>
        </authorList>
    </citation>
    <scope>NUCLEOTIDE SEQUENCE [LARGE SCALE GENOMIC DNA]</scope>
    <source>
        <strain evidence="2 3">GS8</strain>
    </source>
</reference>
<sequence>MNLKKDAWKPIFASVVLTVIAAYVLMGLFYMIGNGGDLKEILLRPKELITFVYTEENLKTVFSLAPFVILAALLYTFRSSIIVPKLEYASFPAGSPIDSIHFLTHRPVGIARQSDRCWITPE</sequence>
<evidence type="ECO:0000256" key="1">
    <source>
        <dbReference type="SAM" id="Phobius"/>
    </source>
</evidence>
<comment type="caution">
    <text evidence="2">The sequence shown here is derived from an EMBL/GenBank/DDBJ whole genome shotgun (WGS) entry which is preliminary data.</text>
</comment>
<keyword evidence="1" id="KW-1133">Transmembrane helix</keyword>
<accession>A0ABQ7HHZ5</accession>
<protein>
    <submittedName>
        <fullName evidence="2">Uncharacterized protein</fullName>
    </submittedName>
</protein>
<feature type="transmembrane region" description="Helical" evidence="1">
    <location>
        <begin position="60"/>
        <end position="77"/>
    </location>
</feature>